<evidence type="ECO:0000313" key="2">
    <source>
        <dbReference type="Proteomes" id="UP001497512"/>
    </source>
</evidence>
<keyword evidence="2" id="KW-1185">Reference proteome</keyword>
<protein>
    <submittedName>
        <fullName evidence="1">Uncharacterized protein</fullName>
    </submittedName>
</protein>
<proteinExistence type="predicted"/>
<reference evidence="1" key="1">
    <citation type="submission" date="2024-02" db="EMBL/GenBank/DDBJ databases">
        <authorList>
            <consortium name="ELIXIR-Norway"/>
            <consortium name="Elixir Norway"/>
        </authorList>
    </citation>
    <scope>NUCLEOTIDE SEQUENCE</scope>
</reference>
<name>A0ABP0TJJ8_9BRYO</name>
<evidence type="ECO:0000313" key="1">
    <source>
        <dbReference type="EMBL" id="CAK9195453.1"/>
    </source>
</evidence>
<organism evidence="1 2">
    <name type="scientific">Sphagnum troendelagicum</name>
    <dbReference type="NCBI Taxonomy" id="128251"/>
    <lineage>
        <taxon>Eukaryota</taxon>
        <taxon>Viridiplantae</taxon>
        <taxon>Streptophyta</taxon>
        <taxon>Embryophyta</taxon>
        <taxon>Bryophyta</taxon>
        <taxon>Sphagnophytina</taxon>
        <taxon>Sphagnopsida</taxon>
        <taxon>Sphagnales</taxon>
        <taxon>Sphagnaceae</taxon>
        <taxon>Sphagnum</taxon>
    </lineage>
</organism>
<dbReference type="Proteomes" id="UP001497512">
    <property type="component" value="Chromosome 10"/>
</dbReference>
<sequence length="102" mass="11594">MGQAYMSKFDPLTFARRKEMMELQDVAIKALPESSVHGISNIAWALSTASLVPTDFQPQELVQFFWAFASMNHHPLDDFFDSLNSLVKKESFMSTSLFKNLS</sequence>
<dbReference type="EMBL" id="OZ019902">
    <property type="protein sequence ID" value="CAK9195453.1"/>
    <property type="molecule type" value="Genomic_DNA"/>
</dbReference>
<accession>A0ABP0TJJ8</accession>
<gene>
    <name evidence="1" type="ORF">CSSPTR1EN2_LOCUS3032</name>
</gene>